<dbReference type="AlphaFoldDB" id="K0E051"/>
<dbReference type="HOGENOM" id="CLU_1154700_0_0_4"/>
<keyword evidence="1" id="KW-0805">Transcription regulation</keyword>
<dbReference type="KEGG" id="bpx:BUPH_06507"/>
<evidence type="ECO:0000259" key="4">
    <source>
        <dbReference type="PROSITE" id="PS01124"/>
    </source>
</evidence>
<keyword evidence="2" id="KW-0804">Transcription</keyword>
<dbReference type="GO" id="GO:0003700">
    <property type="term" value="F:DNA-binding transcription factor activity"/>
    <property type="evidence" value="ECO:0007669"/>
    <property type="project" value="InterPro"/>
</dbReference>
<dbReference type="eggNOG" id="COG4977">
    <property type="taxonomic scope" value="Bacteria"/>
</dbReference>
<protein>
    <recommendedName>
        <fullName evidence="4">HTH araC/xylS-type domain-containing protein</fullName>
    </recommendedName>
</protein>
<evidence type="ECO:0000256" key="2">
    <source>
        <dbReference type="ARBA" id="ARBA00023163"/>
    </source>
</evidence>
<evidence type="ECO:0000313" key="6">
    <source>
        <dbReference type="Proteomes" id="UP000010105"/>
    </source>
</evidence>
<dbReference type="SMART" id="SM00342">
    <property type="entry name" value="HTH_ARAC"/>
    <property type="match status" value="1"/>
</dbReference>
<feature type="region of interest" description="Disordered" evidence="3">
    <location>
        <begin position="1"/>
        <end position="162"/>
    </location>
</feature>
<dbReference type="PROSITE" id="PS01124">
    <property type="entry name" value="HTH_ARAC_FAMILY_2"/>
    <property type="match status" value="1"/>
</dbReference>
<dbReference type="InterPro" id="IPR009057">
    <property type="entry name" value="Homeodomain-like_sf"/>
</dbReference>
<dbReference type="Gene3D" id="1.10.10.60">
    <property type="entry name" value="Homeodomain-like"/>
    <property type="match status" value="1"/>
</dbReference>
<feature type="compositionally biased region" description="Low complexity" evidence="3">
    <location>
        <begin position="11"/>
        <end position="23"/>
    </location>
</feature>
<accession>K0E051</accession>
<dbReference type="GO" id="GO:0043565">
    <property type="term" value="F:sequence-specific DNA binding"/>
    <property type="evidence" value="ECO:0007669"/>
    <property type="project" value="InterPro"/>
</dbReference>
<evidence type="ECO:0000256" key="3">
    <source>
        <dbReference type="SAM" id="MobiDB-lite"/>
    </source>
</evidence>
<feature type="compositionally biased region" description="Basic and acidic residues" evidence="3">
    <location>
        <begin position="120"/>
        <end position="135"/>
    </location>
</feature>
<feature type="domain" description="HTH araC/xylS-type" evidence="4">
    <location>
        <begin position="169"/>
        <end position="227"/>
    </location>
</feature>
<dbReference type="Pfam" id="PF12833">
    <property type="entry name" value="HTH_18"/>
    <property type="match status" value="1"/>
</dbReference>
<evidence type="ECO:0000313" key="5">
    <source>
        <dbReference type="EMBL" id="AFT89738.1"/>
    </source>
</evidence>
<dbReference type="InterPro" id="IPR018060">
    <property type="entry name" value="HTH_AraC"/>
</dbReference>
<feature type="compositionally biased region" description="Basic and acidic residues" evidence="3">
    <location>
        <begin position="30"/>
        <end position="44"/>
    </location>
</feature>
<sequence length="240" mass="26980">MLRPSRFGGWPRRAAPCPAARFADSPIRGLGEDPRKPDQRRGHDAQIAPANGLQHRAAEQPRAREPDIRGRIVEREQQRRDVRRQLHEPVLLRNDEAPSADSPNRQRKGGAQRMPGSPRQRAEVDGGHAQHRVDDVATAELVDEPSGPQVASRRRHAPQREHAGQNALVAVRHMIQHLRVEAARLMLEQGRLSLDVIADQVGLNDRERMRRAFLRTIGQPPQAVRRLSRETRGAPGQRPG</sequence>
<dbReference type="STRING" id="1229205.BUPH_06507"/>
<name>K0E051_9BURK</name>
<feature type="compositionally biased region" description="Basic and acidic residues" evidence="3">
    <location>
        <begin position="56"/>
        <end position="87"/>
    </location>
</feature>
<gene>
    <name evidence="5" type="ORF">BUPH_06507</name>
</gene>
<organism evidence="5 6">
    <name type="scientific">Paraburkholderia phenoliruptrix BR3459a</name>
    <dbReference type="NCBI Taxonomy" id="1229205"/>
    <lineage>
        <taxon>Bacteria</taxon>
        <taxon>Pseudomonadati</taxon>
        <taxon>Pseudomonadota</taxon>
        <taxon>Betaproteobacteria</taxon>
        <taxon>Burkholderiales</taxon>
        <taxon>Burkholderiaceae</taxon>
        <taxon>Paraburkholderia</taxon>
    </lineage>
</organism>
<dbReference type="PATRIC" id="fig|1229205.11.peg.6369"/>
<dbReference type="SUPFAM" id="SSF46689">
    <property type="entry name" value="Homeodomain-like"/>
    <property type="match status" value="1"/>
</dbReference>
<proteinExistence type="predicted"/>
<dbReference type="EMBL" id="CP003864">
    <property type="protein sequence ID" value="AFT89738.1"/>
    <property type="molecule type" value="Genomic_DNA"/>
</dbReference>
<dbReference type="Proteomes" id="UP000010105">
    <property type="component" value="Chromosome 2"/>
</dbReference>
<reference evidence="5 6" key="1">
    <citation type="journal article" date="2012" name="J. Bacteriol.">
        <title>Complete Genome Sequence of Burkholderia phenoliruptrix BR3459a (CLA1), a Heat-Tolerant, Nitrogen-Fixing Symbiont of Mimosa flocculosa.</title>
        <authorList>
            <person name="de Oliveira Cunha C."/>
            <person name="Goda Zuleta L.F."/>
            <person name="Paula de Almeida L.G."/>
            <person name="Prioli Ciapina L."/>
            <person name="Lustrino Borges W."/>
            <person name="Pitard R.M."/>
            <person name="Baldani J.I."/>
            <person name="Straliotto R."/>
            <person name="de Faria S.M."/>
            <person name="Hungria M."/>
            <person name="Sousa Cavada B."/>
            <person name="Mercante F.M."/>
            <person name="Ribeiro de Vasconcelos A.T."/>
        </authorList>
    </citation>
    <scope>NUCLEOTIDE SEQUENCE [LARGE SCALE GENOMIC DNA]</scope>
    <source>
        <strain evidence="5 6">BR3459a</strain>
    </source>
</reference>
<evidence type="ECO:0000256" key="1">
    <source>
        <dbReference type="ARBA" id="ARBA00023015"/>
    </source>
</evidence>